<dbReference type="AlphaFoldDB" id="C9RPZ5"/>
<dbReference type="PANTHER" id="PTHR33295">
    <property type="entry name" value="ATPASE"/>
    <property type="match status" value="1"/>
</dbReference>
<dbReference type="Pfam" id="PF13635">
    <property type="entry name" value="DUF4143"/>
    <property type="match status" value="1"/>
</dbReference>
<dbReference type="EMBL" id="CP002158">
    <property type="protein sequence ID" value="ADL26216.1"/>
    <property type="molecule type" value="Genomic_DNA"/>
</dbReference>
<dbReference type="PATRIC" id="fig|59374.8.peg.1464"/>
<reference evidence="5" key="2">
    <citation type="submission" date="2010-08" db="EMBL/GenBank/DDBJ databases">
        <title>Complete sequence of Fibrobacter succinogenes subsp. succinogenes S85.</title>
        <authorList>
            <person name="Durkin A.S."/>
            <person name="Nelson K.E."/>
            <person name="Morrison M."/>
            <person name="Forsberg C.W."/>
            <person name="Wilson D.B."/>
            <person name="Russell J.B."/>
            <person name="Cann I.K.O."/>
            <person name="Mackie R.I."/>
            <person name="White B.A."/>
        </authorList>
    </citation>
    <scope>NUCLEOTIDE SEQUENCE [LARGE SCALE GENOMIC DNA]</scope>
    <source>
        <strain evidence="5">ATCC 19169 / S85</strain>
    </source>
</reference>
<dbReference type="PANTHER" id="PTHR33295:SF19">
    <property type="entry name" value="ARCHAEAL ATPASE"/>
    <property type="match status" value="1"/>
</dbReference>
<reference evidence="3 6" key="1">
    <citation type="submission" date="2009-10" db="EMBL/GenBank/DDBJ databases">
        <title>Complete sequence of Fibrobacter succinogenes subsp. succinogenes S85.</title>
        <authorList>
            <consortium name="US DOE Joint Genome Institute"/>
            <person name="Lucas S."/>
            <person name="Copeland A."/>
            <person name="Lapidus A."/>
            <person name="Glavina del Rio T."/>
            <person name="Tice H."/>
            <person name="Bruce D."/>
            <person name="Goodwin L."/>
            <person name="Pitluck S."/>
            <person name="Chertkov O."/>
            <person name="Detter J.C."/>
            <person name="Han C."/>
            <person name="Tapia R."/>
            <person name="Larimer F."/>
            <person name="Land M."/>
            <person name="Hauser L."/>
            <person name="Kyrpides N."/>
            <person name="Mikhailova N."/>
            <person name="Weimer P.J."/>
            <person name="Stevenson D.M."/>
            <person name="Boyum J."/>
            <person name="Brumm P.I."/>
            <person name="Mead D."/>
        </authorList>
    </citation>
    <scope>NUCLEOTIDE SEQUENCE [LARGE SCALE GENOMIC DNA]</scope>
    <source>
        <strain evidence="6">ATCC 19169 / S85</strain>
        <strain evidence="3">S85</strain>
    </source>
</reference>
<dbReference type="RefSeq" id="WP_014545802.1">
    <property type="nucleotide sequence ID" value="NC_013410.1"/>
</dbReference>
<organism evidence="4 5">
    <name type="scientific">Fibrobacter succinogenes (strain ATCC 19169 / S85)</name>
    <dbReference type="NCBI Taxonomy" id="59374"/>
    <lineage>
        <taxon>Bacteria</taxon>
        <taxon>Pseudomonadati</taxon>
        <taxon>Fibrobacterota</taxon>
        <taxon>Fibrobacteria</taxon>
        <taxon>Fibrobacterales</taxon>
        <taxon>Fibrobacteraceae</taxon>
        <taxon>Fibrobacter</taxon>
    </lineage>
</organism>
<reference evidence="4" key="3">
    <citation type="submission" date="2010-08" db="EMBL/GenBank/DDBJ databases">
        <authorList>
            <person name="Durkin A.S."/>
            <person name="Nelson K.E."/>
            <person name="Morrison M."/>
            <person name="Forsberg C.W."/>
            <person name="Wilson D.B."/>
            <person name="Russell J.B."/>
            <person name="Cann I.K.O."/>
            <person name="Mackie R.I."/>
            <person name="White B.A."/>
        </authorList>
    </citation>
    <scope>NUCLEOTIDE SEQUENCE</scope>
    <source>
        <strain evidence="4">S85</strain>
    </source>
</reference>
<dbReference type="HOGENOM" id="CLU_041527_0_0_0"/>
<evidence type="ECO:0000313" key="3">
    <source>
        <dbReference type="EMBL" id="ACX74672.1"/>
    </source>
</evidence>
<dbReference type="KEGG" id="fsu:Fisuc_1067"/>
<gene>
    <name evidence="3" type="ordered locus">Fisuc_1067</name>
    <name evidence="4" type="ordered locus">FSU_1522</name>
</gene>
<proteinExistence type="predicted"/>
<dbReference type="KEGG" id="fsc:FSU_1522"/>
<keyword evidence="6" id="KW-1185">Reference proteome</keyword>
<evidence type="ECO:0000313" key="5">
    <source>
        <dbReference type="Proteomes" id="UP000000517"/>
    </source>
</evidence>
<dbReference type="Pfam" id="PF13173">
    <property type="entry name" value="AAA_14"/>
    <property type="match status" value="1"/>
</dbReference>
<dbReference type="OrthoDB" id="9801840at2"/>
<feature type="domain" description="DUF4143" evidence="2">
    <location>
        <begin position="217"/>
        <end position="368"/>
    </location>
</feature>
<sequence>MDEKKLLQVLAEQKEEITTRRDSWVPRSEEALFEMDSSLAQVVIGVRRSGKSTICHKVLQDHGINYAYANLDDDRLMSLSVEDLNTLLLCLYQLYGTDIQYILLDEIQNVDGWHLFVNRLLRQGLHVFVTGSNAKLLSSELVTHLTGRYNEIRLYPLSFAEYCAFHQVNLQDVTTKAEAARKSAFLEYLQYGGFPELQNINNKRAYIQSLFNSIILKDIAGRFKIRHAEVLRTIANHIINNSCQEVNYKSLAENFGLNSTTTAIKYVDYLKQAFLIGLLSKHSFKSKVRLRNSKAYVIDTGFIANRENALSQENLGWRLENMVYIELLRRAAKEFDDVYYYKPSSQSKEVDFVVCRQDKAKELVQVAYEIDSTKAFNRETSALVQASDVLKCNELTLVCFDESRDEIVKGKTIHIKNALEWSLGSEKV</sequence>
<dbReference type="InterPro" id="IPR027417">
    <property type="entry name" value="P-loop_NTPase"/>
</dbReference>
<name>C9RPZ5_FIBSS</name>
<feature type="domain" description="AAA" evidence="1">
    <location>
        <begin position="40"/>
        <end position="163"/>
    </location>
</feature>
<dbReference type="EMBL" id="CP001792">
    <property type="protein sequence ID" value="ACX74672.1"/>
    <property type="molecule type" value="Genomic_DNA"/>
</dbReference>
<dbReference type="Proteomes" id="UP000001497">
    <property type="component" value="Chromosome"/>
</dbReference>
<dbReference type="STRING" id="59374.FSU_1522"/>
<evidence type="ECO:0000259" key="2">
    <source>
        <dbReference type="Pfam" id="PF13635"/>
    </source>
</evidence>
<protein>
    <submittedName>
        <fullName evidence="3">Conserved hypothetical ATPase</fullName>
    </submittedName>
</protein>
<dbReference type="InterPro" id="IPR025420">
    <property type="entry name" value="DUF4143"/>
</dbReference>
<evidence type="ECO:0000313" key="4">
    <source>
        <dbReference type="EMBL" id="ADL26216.1"/>
    </source>
</evidence>
<dbReference type="InterPro" id="IPR041682">
    <property type="entry name" value="AAA_14"/>
</dbReference>
<evidence type="ECO:0000313" key="6">
    <source>
        <dbReference type="Proteomes" id="UP000001497"/>
    </source>
</evidence>
<accession>C9RPZ5</accession>
<dbReference type="eggNOG" id="COG1373">
    <property type="taxonomic scope" value="Bacteria"/>
</dbReference>
<dbReference type="Proteomes" id="UP000000517">
    <property type="component" value="Chromosome"/>
</dbReference>
<evidence type="ECO:0000259" key="1">
    <source>
        <dbReference type="Pfam" id="PF13173"/>
    </source>
</evidence>
<dbReference type="SUPFAM" id="SSF52540">
    <property type="entry name" value="P-loop containing nucleoside triphosphate hydrolases"/>
    <property type="match status" value="1"/>
</dbReference>